<dbReference type="CDD" id="cd02021">
    <property type="entry name" value="GntK"/>
    <property type="match status" value="1"/>
</dbReference>
<comment type="caution">
    <text evidence="10">The sequence shown here is derived from an EMBL/GenBank/DDBJ whole genome shotgun (WGS) entry which is preliminary data.</text>
</comment>
<keyword evidence="11" id="KW-1185">Reference proteome</keyword>
<proteinExistence type="inferred from homology"/>
<comment type="similarity">
    <text evidence="2 9">Belongs to the gluconokinase GntK/GntV family.</text>
</comment>
<evidence type="ECO:0000256" key="2">
    <source>
        <dbReference type="ARBA" id="ARBA00008420"/>
    </source>
</evidence>
<dbReference type="RefSeq" id="WP_071087324.1">
    <property type="nucleotide sequence ID" value="NZ_MBLM01000134.1"/>
</dbReference>
<dbReference type="NCBIfam" id="TIGR01313">
    <property type="entry name" value="therm_gnt_kin"/>
    <property type="match status" value="1"/>
</dbReference>
<gene>
    <name evidence="10" type="ORF">CC117_23575</name>
</gene>
<keyword evidence="5 9" id="KW-0547">Nucleotide-binding</keyword>
<dbReference type="InterPro" id="IPR006001">
    <property type="entry name" value="Therm_gnt_kin"/>
</dbReference>
<accession>A0A1S1QGS4</accession>
<comment type="catalytic activity">
    <reaction evidence="8 9">
        <text>D-gluconate + ATP = 6-phospho-D-gluconate + ADP + H(+)</text>
        <dbReference type="Rhea" id="RHEA:19433"/>
        <dbReference type="ChEBI" id="CHEBI:15378"/>
        <dbReference type="ChEBI" id="CHEBI:18391"/>
        <dbReference type="ChEBI" id="CHEBI:30616"/>
        <dbReference type="ChEBI" id="CHEBI:58759"/>
        <dbReference type="ChEBI" id="CHEBI:456216"/>
        <dbReference type="EC" id="2.7.1.12"/>
    </reaction>
</comment>
<organism evidence="10 11">
    <name type="scientific">Parafrankia colletiae</name>
    <dbReference type="NCBI Taxonomy" id="573497"/>
    <lineage>
        <taxon>Bacteria</taxon>
        <taxon>Bacillati</taxon>
        <taxon>Actinomycetota</taxon>
        <taxon>Actinomycetes</taxon>
        <taxon>Frankiales</taxon>
        <taxon>Frankiaceae</taxon>
        <taxon>Parafrankia</taxon>
    </lineage>
</organism>
<dbReference type="SUPFAM" id="SSF52540">
    <property type="entry name" value="P-loop containing nucleoside triphosphate hydrolases"/>
    <property type="match status" value="1"/>
</dbReference>
<dbReference type="Pfam" id="PF13671">
    <property type="entry name" value="AAA_33"/>
    <property type="match status" value="1"/>
</dbReference>
<evidence type="ECO:0000256" key="6">
    <source>
        <dbReference type="ARBA" id="ARBA00022777"/>
    </source>
</evidence>
<evidence type="ECO:0000256" key="7">
    <source>
        <dbReference type="ARBA" id="ARBA00022840"/>
    </source>
</evidence>
<evidence type="ECO:0000256" key="8">
    <source>
        <dbReference type="ARBA" id="ARBA00048090"/>
    </source>
</evidence>
<dbReference type="GO" id="GO:0005737">
    <property type="term" value="C:cytoplasm"/>
    <property type="evidence" value="ECO:0007669"/>
    <property type="project" value="TreeGrafter"/>
</dbReference>
<keyword evidence="6 9" id="KW-0418">Kinase</keyword>
<comment type="pathway">
    <text evidence="1">Carbohydrate acid metabolism.</text>
</comment>
<dbReference type="GO" id="GO:0005524">
    <property type="term" value="F:ATP binding"/>
    <property type="evidence" value="ECO:0007669"/>
    <property type="project" value="UniProtKB-KW"/>
</dbReference>
<dbReference type="PANTHER" id="PTHR43442">
    <property type="entry name" value="GLUCONOKINASE-RELATED"/>
    <property type="match status" value="1"/>
</dbReference>
<keyword evidence="7 9" id="KW-0067">ATP-binding</keyword>
<evidence type="ECO:0000256" key="9">
    <source>
        <dbReference type="RuleBase" id="RU363066"/>
    </source>
</evidence>
<dbReference type="GO" id="GO:0046316">
    <property type="term" value="F:gluconokinase activity"/>
    <property type="evidence" value="ECO:0007669"/>
    <property type="project" value="UniProtKB-EC"/>
</dbReference>
<dbReference type="OrthoDB" id="9795716at2"/>
<keyword evidence="4 9" id="KW-0808">Transferase</keyword>
<dbReference type="InterPro" id="IPR027417">
    <property type="entry name" value="P-loop_NTPase"/>
</dbReference>
<dbReference type="PANTHER" id="PTHR43442:SF3">
    <property type="entry name" value="GLUCONOKINASE-RELATED"/>
    <property type="match status" value="1"/>
</dbReference>
<dbReference type="AlphaFoldDB" id="A0A1S1QGS4"/>
<evidence type="ECO:0000256" key="3">
    <source>
        <dbReference type="ARBA" id="ARBA00012054"/>
    </source>
</evidence>
<evidence type="ECO:0000256" key="1">
    <source>
        <dbReference type="ARBA" id="ARBA00004761"/>
    </source>
</evidence>
<dbReference type="EC" id="2.7.1.12" evidence="3 9"/>
<reference evidence="11" key="1">
    <citation type="submission" date="2016-07" db="EMBL/GenBank/DDBJ databases">
        <title>Sequence Frankia sp. strain CcI1.17.</title>
        <authorList>
            <person name="Ghodhbane-Gtari F."/>
            <person name="Swanson E."/>
            <person name="Gueddou A."/>
            <person name="Morris K."/>
            <person name="Hezbri K."/>
            <person name="Ktari A."/>
            <person name="Nouioui I."/>
            <person name="Abebe-Akele F."/>
            <person name="Simpson S."/>
            <person name="Thomas K."/>
            <person name="Gtari M."/>
            <person name="Tisa L.S."/>
            <person name="Hurst S."/>
        </authorList>
    </citation>
    <scope>NUCLEOTIDE SEQUENCE [LARGE SCALE GENOMIC DNA]</scope>
    <source>
        <strain evidence="11">Cc1.17</strain>
    </source>
</reference>
<sequence>MTVVVVIGVSGCGKSTVASALADRLGRPFLEGDDLHPPANRAKMTAGSALTDEDRWPWLGAVRTWMAEHTDGVVACSALRRSYRDLLRTAGDVLFVHISVPEPELRRRLAERRGHWMPATLLDSQLAALEPLGPDEGVTVDGRLTPDRLTDELAGLAR</sequence>
<protein>
    <recommendedName>
        <fullName evidence="3 9">Gluconokinase</fullName>
        <ecNumber evidence="3 9">2.7.1.12</ecNumber>
    </recommendedName>
</protein>
<dbReference type="GO" id="GO:0005975">
    <property type="term" value="P:carbohydrate metabolic process"/>
    <property type="evidence" value="ECO:0007669"/>
    <property type="project" value="InterPro"/>
</dbReference>
<evidence type="ECO:0000313" key="10">
    <source>
        <dbReference type="EMBL" id="OHV33160.1"/>
    </source>
</evidence>
<evidence type="ECO:0000256" key="4">
    <source>
        <dbReference type="ARBA" id="ARBA00022679"/>
    </source>
</evidence>
<dbReference type="Proteomes" id="UP000179627">
    <property type="component" value="Unassembled WGS sequence"/>
</dbReference>
<dbReference type="Gene3D" id="3.40.50.300">
    <property type="entry name" value="P-loop containing nucleotide triphosphate hydrolases"/>
    <property type="match status" value="1"/>
</dbReference>
<dbReference type="EMBL" id="MBLM01000134">
    <property type="protein sequence ID" value="OHV33160.1"/>
    <property type="molecule type" value="Genomic_DNA"/>
</dbReference>
<name>A0A1S1QGS4_9ACTN</name>
<evidence type="ECO:0000256" key="5">
    <source>
        <dbReference type="ARBA" id="ARBA00022741"/>
    </source>
</evidence>
<evidence type="ECO:0000313" key="11">
    <source>
        <dbReference type="Proteomes" id="UP000179627"/>
    </source>
</evidence>